<evidence type="ECO:0000256" key="3">
    <source>
        <dbReference type="ARBA" id="ARBA00012916"/>
    </source>
</evidence>
<evidence type="ECO:0000256" key="6">
    <source>
        <dbReference type="ARBA" id="ARBA00022737"/>
    </source>
</evidence>
<dbReference type="InterPro" id="IPR017932">
    <property type="entry name" value="GATase_2_dom"/>
</dbReference>
<feature type="domain" description="SIS" evidence="9">
    <location>
        <begin position="397"/>
        <end position="536"/>
    </location>
</feature>
<evidence type="ECO:0000256" key="1">
    <source>
        <dbReference type="ARBA" id="ARBA00001031"/>
    </source>
</evidence>
<dbReference type="CDD" id="cd05008">
    <property type="entry name" value="SIS_GlmS_GlmD_1"/>
    <property type="match status" value="1"/>
</dbReference>
<dbReference type="CDD" id="cd00714">
    <property type="entry name" value="GFAT"/>
    <property type="match status" value="1"/>
</dbReference>
<accession>A0AAN9Y4Q0</accession>
<comment type="pathway">
    <text evidence="2">Nucleotide-sugar biosynthesis; UDP-N-acetyl-alpha-D-glucosamine biosynthesis; alpha-D-glucosamine 6-phosphate from D-fructose 6-phosphate: step 1/1.</text>
</comment>
<name>A0AAN9Y4Q0_9HEMI</name>
<dbReference type="InterPro" id="IPR005855">
    <property type="entry name" value="GFAT"/>
</dbReference>
<dbReference type="SUPFAM" id="SSF53697">
    <property type="entry name" value="SIS domain"/>
    <property type="match status" value="1"/>
</dbReference>
<dbReference type="InterPro" id="IPR035466">
    <property type="entry name" value="GlmS/AgaS_SIS"/>
</dbReference>
<sequence length="719" mass="80533">MGHLEASGRDRHPRLSVCQRVPLIASTFIHFSAANNALTIGPPSERGNGIFAYLNYQIPKNRKEIIDLLITGLKRLEYRGYDSAGIAVDSADGKNINIVKKSGKVDALEQEILCHATELNFNIEVVLHVGIAHTRWATHGVPSEINSHPQRSDVENYFCVVHNGIVTNYKEVKAFLQLKGYEFESETDTEVIVKLVHHIYQTHKSHSFRELVEQVIQQLEGAFALCFKSKLYPGECVATRRGSPLLVGIKTNTRLATDHVPVFYSKDHRRGNEFSILPRYETSEIEPLENKAIEYFFASDASAVIEHTNQVIFLEDDDVAAVKDGLLSIHRLKRSLEDSHAREIITLKLEIQEIMKGNFDSFMQKEIFEQPESVVNTMRGRVNFDTGTVVLGGIKEYIPEIRRCRRLMLIGCGTSYHSAIATRQLLEELTELPVMVELASDFLDRKTPVFRDDVCFFISQSGETADTLMALRYCRQRGALIVGITNTVGSSICRESHCGVHINAGPEIGVASTKAYTSQFISLVMFALVMSEDRISLTPRRTEIIAGLKILPDHIRRVLNTDSIIKSIAEDLYQKKSLLIMGRGYNYSTCMEGALKVKELTYLHSEGIMAGELKHGPLALIDKAMPVIMIVTRDPVYTKCMNALQQVTAREGRPIIVCEEGDTETKSSAWKSIEVPRIVDCLQGILTVIPMQLLAYHIAVLRGCNVDCPRNLAKSVTVE</sequence>
<feature type="domain" description="Glutamine amidotransferase type-2" evidence="8">
    <location>
        <begin position="48"/>
        <end position="325"/>
    </location>
</feature>
<evidence type="ECO:0000259" key="9">
    <source>
        <dbReference type="PROSITE" id="PS51464"/>
    </source>
</evidence>
<keyword evidence="5" id="KW-0808">Transferase</keyword>
<dbReference type="PANTHER" id="PTHR10937">
    <property type="entry name" value="GLUCOSAMINE--FRUCTOSE-6-PHOSPHATE AMINOTRANSFERASE, ISOMERIZING"/>
    <property type="match status" value="1"/>
</dbReference>
<dbReference type="NCBIfam" id="TIGR01135">
    <property type="entry name" value="glmS"/>
    <property type="match status" value="1"/>
</dbReference>
<proteinExistence type="predicted"/>
<dbReference type="GO" id="GO:0004360">
    <property type="term" value="F:glutamine-fructose-6-phosphate transaminase (isomerizing) activity"/>
    <property type="evidence" value="ECO:0007669"/>
    <property type="project" value="UniProtKB-EC"/>
</dbReference>
<comment type="caution">
    <text evidence="10">The sequence shown here is derived from an EMBL/GenBank/DDBJ whole genome shotgun (WGS) entry which is preliminary data.</text>
</comment>
<dbReference type="EMBL" id="JBBCAQ010000022">
    <property type="protein sequence ID" value="KAK7590160.1"/>
    <property type="molecule type" value="Genomic_DNA"/>
</dbReference>
<dbReference type="Gene3D" id="3.40.50.10490">
    <property type="entry name" value="Glucose-6-phosphate isomerase like protein, domain 1"/>
    <property type="match status" value="2"/>
</dbReference>
<evidence type="ECO:0000256" key="7">
    <source>
        <dbReference type="ARBA" id="ARBA00022962"/>
    </source>
</evidence>
<dbReference type="NCBIfam" id="NF001484">
    <property type="entry name" value="PRK00331.1"/>
    <property type="match status" value="1"/>
</dbReference>
<dbReference type="GO" id="GO:0006002">
    <property type="term" value="P:fructose 6-phosphate metabolic process"/>
    <property type="evidence" value="ECO:0007669"/>
    <property type="project" value="TreeGrafter"/>
</dbReference>
<dbReference type="InterPro" id="IPR001347">
    <property type="entry name" value="SIS_dom"/>
</dbReference>
<dbReference type="InterPro" id="IPR046348">
    <property type="entry name" value="SIS_dom_sf"/>
</dbReference>
<dbReference type="PANTHER" id="PTHR10937:SF0">
    <property type="entry name" value="GLUTAMINE--FRUCTOSE-6-PHOSPHATE TRANSAMINASE (ISOMERIZING)"/>
    <property type="match status" value="1"/>
</dbReference>
<comment type="catalytic activity">
    <reaction evidence="1">
        <text>D-fructose 6-phosphate + L-glutamine = D-glucosamine 6-phosphate + L-glutamate</text>
        <dbReference type="Rhea" id="RHEA:13237"/>
        <dbReference type="ChEBI" id="CHEBI:29985"/>
        <dbReference type="ChEBI" id="CHEBI:58359"/>
        <dbReference type="ChEBI" id="CHEBI:58725"/>
        <dbReference type="ChEBI" id="CHEBI:61527"/>
        <dbReference type="EC" id="2.6.1.16"/>
    </reaction>
</comment>
<dbReference type="GO" id="GO:0097367">
    <property type="term" value="F:carbohydrate derivative binding"/>
    <property type="evidence" value="ECO:0007669"/>
    <property type="project" value="InterPro"/>
</dbReference>
<dbReference type="Gene3D" id="3.60.20.10">
    <property type="entry name" value="Glutamine Phosphoribosylpyrophosphate, subunit 1, domain 1"/>
    <property type="match status" value="1"/>
</dbReference>
<dbReference type="InterPro" id="IPR029055">
    <property type="entry name" value="Ntn_hydrolases_N"/>
</dbReference>
<dbReference type="Proteomes" id="UP001367676">
    <property type="component" value="Unassembled WGS sequence"/>
</dbReference>
<dbReference type="PROSITE" id="PS51464">
    <property type="entry name" value="SIS"/>
    <property type="match status" value="2"/>
</dbReference>
<dbReference type="AlphaFoldDB" id="A0AAN9Y4Q0"/>
<dbReference type="FunFam" id="3.40.50.10490:FF:000094">
    <property type="match status" value="1"/>
</dbReference>
<dbReference type="Pfam" id="PF13522">
    <property type="entry name" value="GATase_6"/>
    <property type="match status" value="1"/>
</dbReference>
<protein>
    <recommendedName>
        <fullName evidence="3">glutamine--fructose-6-phosphate transaminase (isomerizing)</fullName>
        <ecNumber evidence="3">2.6.1.16</ecNumber>
    </recommendedName>
</protein>
<evidence type="ECO:0000313" key="10">
    <source>
        <dbReference type="EMBL" id="KAK7590160.1"/>
    </source>
</evidence>
<dbReference type="InterPro" id="IPR035490">
    <property type="entry name" value="GlmS/FrlB_SIS"/>
</dbReference>
<dbReference type="FunFam" id="3.40.50.10490:FF:000126">
    <property type="entry name" value="Glutamine--fructose-6-phosphate aminotransferase [isomerizing] 1"/>
    <property type="match status" value="1"/>
</dbReference>
<evidence type="ECO:0000256" key="4">
    <source>
        <dbReference type="ARBA" id="ARBA00022576"/>
    </source>
</evidence>
<dbReference type="PROSITE" id="PS51278">
    <property type="entry name" value="GATASE_TYPE_2"/>
    <property type="match status" value="1"/>
</dbReference>
<reference evidence="10 11" key="1">
    <citation type="submission" date="2024-03" db="EMBL/GenBank/DDBJ databases">
        <title>Adaptation during the transition from Ophiocordyceps entomopathogen to insect associate is accompanied by gene loss and intensified selection.</title>
        <authorList>
            <person name="Ward C.M."/>
            <person name="Onetto C.A."/>
            <person name="Borneman A.R."/>
        </authorList>
    </citation>
    <scope>NUCLEOTIDE SEQUENCE [LARGE SCALE GENOMIC DNA]</scope>
    <source>
        <strain evidence="10">AWRI1</strain>
        <tissue evidence="10">Single Adult Female</tissue>
    </source>
</reference>
<dbReference type="GO" id="GO:0006047">
    <property type="term" value="P:UDP-N-acetylglucosamine metabolic process"/>
    <property type="evidence" value="ECO:0007669"/>
    <property type="project" value="TreeGrafter"/>
</dbReference>
<keyword evidence="6" id="KW-0677">Repeat</keyword>
<dbReference type="GO" id="GO:0006487">
    <property type="term" value="P:protein N-linked glycosylation"/>
    <property type="evidence" value="ECO:0007669"/>
    <property type="project" value="TreeGrafter"/>
</dbReference>
<feature type="domain" description="SIS" evidence="9">
    <location>
        <begin position="568"/>
        <end position="709"/>
    </location>
</feature>
<dbReference type="CDD" id="cd05009">
    <property type="entry name" value="SIS_GlmS_GlmD_2"/>
    <property type="match status" value="1"/>
</dbReference>
<evidence type="ECO:0000256" key="2">
    <source>
        <dbReference type="ARBA" id="ARBA00004775"/>
    </source>
</evidence>
<keyword evidence="11" id="KW-1185">Reference proteome</keyword>
<evidence type="ECO:0000313" key="11">
    <source>
        <dbReference type="Proteomes" id="UP001367676"/>
    </source>
</evidence>
<keyword evidence="4" id="KW-0032">Aminotransferase</keyword>
<gene>
    <name evidence="10" type="ORF">V9T40_001773</name>
</gene>
<organism evidence="10 11">
    <name type="scientific">Parthenolecanium corni</name>
    <dbReference type="NCBI Taxonomy" id="536013"/>
    <lineage>
        <taxon>Eukaryota</taxon>
        <taxon>Metazoa</taxon>
        <taxon>Ecdysozoa</taxon>
        <taxon>Arthropoda</taxon>
        <taxon>Hexapoda</taxon>
        <taxon>Insecta</taxon>
        <taxon>Pterygota</taxon>
        <taxon>Neoptera</taxon>
        <taxon>Paraneoptera</taxon>
        <taxon>Hemiptera</taxon>
        <taxon>Sternorrhyncha</taxon>
        <taxon>Coccoidea</taxon>
        <taxon>Coccidae</taxon>
        <taxon>Parthenolecanium</taxon>
    </lineage>
</organism>
<dbReference type="EC" id="2.6.1.16" evidence="3"/>
<evidence type="ECO:0000256" key="5">
    <source>
        <dbReference type="ARBA" id="ARBA00022679"/>
    </source>
</evidence>
<keyword evidence="7" id="KW-0315">Glutamine amidotransferase</keyword>
<dbReference type="InterPro" id="IPR047084">
    <property type="entry name" value="GFAT_N"/>
</dbReference>
<dbReference type="SUPFAM" id="SSF56235">
    <property type="entry name" value="N-terminal nucleophile aminohydrolases (Ntn hydrolases)"/>
    <property type="match status" value="1"/>
</dbReference>
<dbReference type="Pfam" id="PF01380">
    <property type="entry name" value="SIS"/>
    <property type="match status" value="2"/>
</dbReference>
<evidence type="ECO:0000259" key="8">
    <source>
        <dbReference type="PROSITE" id="PS51278"/>
    </source>
</evidence>